<name>A0A922M9N5_SPOEX</name>
<evidence type="ECO:0000256" key="10">
    <source>
        <dbReference type="SAM" id="MobiDB-lite"/>
    </source>
</evidence>
<feature type="compositionally biased region" description="Basic and acidic residues" evidence="10">
    <location>
        <begin position="1523"/>
        <end position="1538"/>
    </location>
</feature>
<feature type="compositionally biased region" description="Basic and acidic residues" evidence="10">
    <location>
        <begin position="1217"/>
        <end position="1248"/>
    </location>
</feature>
<organism evidence="11 12">
    <name type="scientific">Spodoptera exigua</name>
    <name type="common">Beet armyworm</name>
    <name type="synonym">Noctua fulgens</name>
    <dbReference type="NCBI Taxonomy" id="7107"/>
    <lineage>
        <taxon>Eukaryota</taxon>
        <taxon>Metazoa</taxon>
        <taxon>Ecdysozoa</taxon>
        <taxon>Arthropoda</taxon>
        <taxon>Hexapoda</taxon>
        <taxon>Insecta</taxon>
        <taxon>Pterygota</taxon>
        <taxon>Neoptera</taxon>
        <taxon>Endopterygota</taxon>
        <taxon>Lepidoptera</taxon>
        <taxon>Glossata</taxon>
        <taxon>Ditrysia</taxon>
        <taxon>Noctuoidea</taxon>
        <taxon>Noctuidae</taxon>
        <taxon>Amphipyrinae</taxon>
        <taxon>Spodoptera</taxon>
    </lineage>
</organism>
<evidence type="ECO:0000256" key="4">
    <source>
        <dbReference type="ARBA" id="ARBA00022614"/>
    </source>
</evidence>
<protein>
    <recommendedName>
        <fullName evidence="8">Dynein axonemal assembly factor 1 homolog</fullName>
    </recommendedName>
</protein>
<feature type="compositionally biased region" description="Basic and acidic residues" evidence="10">
    <location>
        <begin position="1859"/>
        <end position="1877"/>
    </location>
</feature>
<feature type="coiled-coil region" evidence="9">
    <location>
        <begin position="604"/>
        <end position="662"/>
    </location>
</feature>
<evidence type="ECO:0000256" key="7">
    <source>
        <dbReference type="ARBA" id="ARBA00023273"/>
    </source>
</evidence>
<feature type="region of interest" description="Disordered" evidence="10">
    <location>
        <begin position="1003"/>
        <end position="1047"/>
    </location>
</feature>
<evidence type="ECO:0000313" key="11">
    <source>
        <dbReference type="EMBL" id="KAH9632952.1"/>
    </source>
</evidence>
<dbReference type="PANTHER" id="PTHR45973">
    <property type="entry name" value="PROTEIN PHOSPHATASE 1 REGULATORY SUBUNIT SDS22-RELATED"/>
    <property type="match status" value="1"/>
</dbReference>
<keyword evidence="9" id="KW-0175">Coiled coil</keyword>
<dbReference type="SUPFAM" id="SSF52075">
    <property type="entry name" value="Outer arm dynein light chain 1"/>
    <property type="match status" value="1"/>
</dbReference>
<feature type="region of interest" description="Disordered" evidence="10">
    <location>
        <begin position="1217"/>
        <end position="1326"/>
    </location>
</feature>
<evidence type="ECO:0000256" key="6">
    <source>
        <dbReference type="ARBA" id="ARBA00023069"/>
    </source>
</evidence>
<keyword evidence="6" id="KW-0969">Cilium</keyword>
<feature type="compositionally biased region" description="Basic and acidic residues" evidence="10">
    <location>
        <begin position="1495"/>
        <end position="1504"/>
    </location>
</feature>
<comment type="subcellular location">
    <subcellularLocation>
        <location evidence="2">Cell projection</location>
        <location evidence="2">Cilium</location>
    </subcellularLocation>
</comment>
<dbReference type="SMART" id="SM00365">
    <property type="entry name" value="LRR_SD22"/>
    <property type="match status" value="4"/>
</dbReference>
<gene>
    <name evidence="11" type="ORF">HF086_002774</name>
</gene>
<keyword evidence="4" id="KW-0433">Leucine-rich repeat</keyword>
<evidence type="ECO:0000256" key="9">
    <source>
        <dbReference type="SAM" id="Coils"/>
    </source>
</evidence>
<comment type="caution">
    <text evidence="11">The sequence shown here is derived from an EMBL/GenBank/DDBJ whole genome shotgun (WGS) entry which is preliminary data.</text>
</comment>
<feature type="region of interest" description="Disordered" evidence="10">
    <location>
        <begin position="1848"/>
        <end position="1877"/>
    </location>
</feature>
<dbReference type="InterPro" id="IPR050576">
    <property type="entry name" value="Cilia_flagella_integrity"/>
</dbReference>
<feature type="region of interest" description="Disordered" evidence="10">
    <location>
        <begin position="1466"/>
        <end position="1601"/>
    </location>
</feature>
<evidence type="ECO:0000256" key="5">
    <source>
        <dbReference type="ARBA" id="ARBA00022737"/>
    </source>
</evidence>
<dbReference type="EMBL" id="JACEFF010000678">
    <property type="protein sequence ID" value="KAH9632952.1"/>
    <property type="molecule type" value="Genomic_DNA"/>
</dbReference>
<dbReference type="PROSITE" id="PS51450">
    <property type="entry name" value="LRR"/>
    <property type="match status" value="3"/>
</dbReference>
<dbReference type="InterPro" id="IPR032675">
    <property type="entry name" value="LRR_dom_sf"/>
</dbReference>
<evidence type="ECO:0000313" key="12">
    <source>
        <dbReference type="Proteomes" id="UP000814243"/>
    </source>
</evidence>
<feature type="compositionally biased region" description="Polar residues" evidence="10">
    <location>
        <begin position="1475"/>
        <end position="1491"/>
    </location>
</feature>
<feature type="compositionally biased region" description="Basic and acidic residues" evidence="10">
    <location>
        <begin position="1003"/>
        <end position="1038"/>
    </location>
</feature>
<feature type="coiled-coil region" evidence="9">
    <location>
        <begin position="490"/>
        <end position="524"/>
    </location>
</feature>
<feature type="coiled-coil region" evidence="9">
    <location>
        <begin position="426"/>
        <end position="453"/>
    </location>
</feature>
<feature type="compositionally biased region" description="Polar residues" evidence="10">
    <location>
        <begin position="1586"/>
        <end position="1601"/>
    </location>
</feature>
<dbReference type="Proteomes" id="UP000814243">
    <property type="component" value="Unassembled WGS sequence"/>
</dbReference>
<reference evidence="11" key="1">
    <citation type="journal article" date="2021" name="G3 (Bethesda)">
        <title>Genome and transcriptome analysis of the beet armyworm Spodoptera exigua reveals targets for pest control. .</title>
        <authorList>
            <person name="Simon S."/>
            <person name="Breeschoten T."/>
            <person name="Jansen H.J."/>
            <person name="Dirks R.P."/>
            <person name="Schranz M.E."/>
            <person name="Ros V.I.D."/>
        </authorList>
    </citation>
    <scope>NUCLEOTIDE SEQUENCE</scope>
    <source>
        <strain evidence="11">TB_SE_WUR_2020</strain>
    </source>
</reference>
<evidence type="ECO:0000256" key="2">
    <source>
        <dbReference type="ARBA" id="ARBA00004138"/>
    </source>
</evidence>
<dbReference type="InterPro" id="IPR001611">
    <property type="entry name" value="Leu-rich_rpt"/>
</dbReference>
<feature type="compositionally biased region" description="Polar residues" evidence="10">
    <location>
        <begin position="1298"/>
        <end position="1312"/>
    </location>
</feature>
<keyword evidence="5" id="KW-0677">Repeat</keyword>
<accession>A0A922M9N5</accession>
<dbReference type="PANTHER" id="PTHR45973:SF9">
    <property type="entry name" value="LEUCINE-RICH REPEAT-CONTAINING PROTEIN 46"/>
    <property type="match status" value="1"/>
</dbReference>
<sequence>MDVPDATKDPQYIDKKREELRIFFQDVKLPKETIEKAIENELKPLKTDLNRPYIAAADQSDVKTEKEVMSGQPFTKIDDHGKPYSSEEIREMLKDNPIIAEKARQIQIMAQNENLNKQIAIPLEEINVSDYNDMRRELDDAKGDKDKIKNLNYKNMLSLMTSVSNYKAKCAIKTDKLSSERSECVESDSDEKEYEAIEKVVSQYTTKSYETRFQETKDMLGKLADRYDEGESSQISNEEITSNQILKDSSVLTIKGHKGNSVIKEVQEMFAINETMNIPLTIKPAALERNLKSDEKTEVIKPAEEEDENMEVREVFPKSFEAKLKDTEEVLRGINSVLNNAPSAAPVSNETLNEIDLNLNSHKIENENEPQKFDETMQQTLHDTLEGIFDSNNGGNSENNEMEFKEMKNLARNIVEGAENLSTLIREDITNKLNSMNELLNDVNEALDNSRKSNIAYEKIKKEGEILRGEIKPAVKEIQENDEHVTDPQMDSIHDAITKLNSELKHHEERINQSKARYEQRNDECKTFIKEVDELLLKSQTILRPMRKKIEEERKKETADDIKLTTEAHFSVEDQSTNENKADVVENVKKTRKELWDVDFSYQNEKHKKIAESQKAELERSKKLNNLLCDIKDKMKDNKEVIKLANNMLRREENKRKGLIDNSGKIRELPPEEIDTKAQGDHIEPLEVDLSNDVQFAFSEVEMDLAKDKHSEEMKKHNEAAKERIKQREFQRKVEKELEDMNKTPRMTKEFIKNHCRQHKLYCTPYLNDILYLHFKASGFYCYSGFSKIENLEEYTGLKCIFLENNGIQKIEGLDTLSELKCLYLHYNVLRKIENLDGCPKLDTLNIDHNFVSKIENLDVVPDLHTLSIAHNMLSAVDDLVHLRLCRNLSVLDLSYNRLEDPLIVDVLADMVILKVLVLTGNPVVRNIPAYRKTLTLRLKELLNLDNRPVFPRDRACAEAWQRGGVQEEIAERRRWIARDQEKVMESVRYLIRMRDEKKAIREAKEKEEREKAGLPEKEEEKPDKNEESNKDLLKIEDPSVQEDSAEVKVKEGVAVDMLSGSGEEDSTSEEKTGNIEWSQVDRSKHLVQEITNEPPPPVPDDYWYGYGNIKPKNEMPVITSEFQAINNLLFNQDPHTGRKGVTKILEVFIPDSKSRDKKRITEINPEEEQPSVSAEKKALIEIIEAADSKDTDKKQTCYLIEDVTQTNTQIIDKDQTVFKESTEGERDEINIEESKVISDSTKVEDKNNIVQDNKSALKKSKATKKIPIAEIPLESKDNSKDSSQNSEDNNVDEKQEAQSQGSENNVASTSEGVAGGNLRSQTEGDGVALINYMRRMNTVEIDESNLDLEPSAEDLEIFAELERDEAERQARIDRGEPPVDPMKLYDKKKMDAYYKEKDSVPAHLVQEKTIFTTYKHDNAFDRVALSQLTAGEKPDESKVKLTQVPGAVLFQYVDNQAPAADVNYEIGEEDVESAPSSGDTDSLNIESDTNASDEECKDKEPITKKPNNRPATAARGKQNIKTVKENTTSKDKSKSSEKYGGSSGEKKPIGKKYDSKSGGQKADRKSLGKRHDDRDNEDFIASGVTGEQDSIPSDSNYTNVATEYPSASNILPSSYDTMLNLDRTEAKRSIINTINSYEDKRFPSQGVNRADMVENDRIDQNVATEILDRTLQYEEREMYRQYDVMTSHAGNIDNKTNAIIERMSGELENEYTLPEVSHILEVHMDAAAQRWRAGDFVQFIPGSPSGSLHDVNDDPEATLIASNNDSLCLEDTLTEENVNRISAGAGDDSGIGNDITLSDTTEVHNKSVDGNEKSPNASDDLVVEDNVCRVGEWSMKNLESVNRAIASGSGDASSSGFKVEKNEPNEKDSTENDLNDSKAFESILGDENFINDESTDDIFEDCVDDVETGKDKEDGGGQFDRVAQNYSLEMKLALGIEDGKS</sequence>
<dbReference type="Pfam" id="PF14580">
    <property type="entry name" value="LRR_9"/>
    <property type="match status" value="1"/>
</dbReference>
<evidence type="ECO:0000256" key="8">
    <source>
        <dbReference type="ARBA" id="ARBA00024433"/>
    </source>
</evidence>
<proteinExistence type="inferred from homology"/>
<evidence type="ECO:0000256" key="1">
    <source>
        <dbReference type="ARBA" id="ARBA00003843"/>
    </source>
</evidence>
<dbReference type="Gene3D" id="3.80.10.10">
    <property type="entry name" value="Ribonuclease Inhibitor"/>
    <property type="match status" value="2"/>
</dbReference>
<dbReference type="GO" id="GO:0005929">
    <property type="term" value="C:cilium"/>
    <property type="evidence" value="ECO:0007669"/>
    <property type="project" value="UniProtKB-SubCell"/>
</dbReference>
<comment type="similarity">
    <text evidence="3">Belongs to the DNAAF1 family.</text>
</comment>
<feature type="compositionally biased region" description="Basic and acidic residues" evidence="10">
    <location>
        <begin position="1545"/>
        <end position="1575"/>
    </location>
</feature>
<evidence type="ECO:0000256" key="3">
    <source>
        <dbReference type="ARBA" id="ARBA00006453"/>
    </source>
</evidence>
<feature type="compositionally biased region" description="Low complexity" evidence="10">
    <location>
        <begin position="1848"/>
        <end position="1857"/>
    </location>
</feature>
<keyword evidence="7" id="KW-0966">Cell projection</keyword>
<comment type="function">
    <text evidence="1">Cilium-specific protein required for cilia structures.</text>
</comment>